<protein>
    <submittedName>
        <fullName evidence="2">Putative N-acetyltransferase</fullName>
    </submittedName>
</protein>
<name>A0A8T9BLV2_9HELO</name>
<dbReference type="OrthoDB" id="410198at2759"/>
<organism evidence="2 3">
    <name type="scientific">Lachnellula arida</name>
    <dbReference type="NCBI Taxonomy" id="1316785"/>
    <lineage>
        <taxon>Eukaryota</taxon>
        <taxon>Fungi</taxon>
        <taxon>Dikarya</taxon>
        <taxon>Ascomycota</taxon>
        <taxon>Pezizomycotina</taxon>
        <taxon>Leotiomycetes</taxon>
        <taxon>Helotiales</taxon>
        <taxon>Lachnaceae</taxon>
        <taxon>Lachnellula</taxon>
    </lineage>
</organism>
<dbReference type="Pfam" id="PF00583">
    <property type="entry name" value="Acetyltransf_1"/>
    <property type="match status" value="1"/>
</dbReference>
<keyword evidence="3" id="KW-1185">Reference proteome</keyword>
<proteinExistence type="predicted"/>
<reference evidence="2 3" key="1">
    <citation type="submission" date="2018-05" db="EMBL/GenBank/DDBJ databases">
        <title>Whole genome sequencing for identification of molecular markers to develop diagnostic detection tools for the regulated plant pathogen Lachnellula willkommii.</title>
        <authorList>
            <person name="Giroux E."/>
            <person name="Bilodeau G."/>
        </authorList>
    </citation>
    <scope>NUCLEOTIDE SEQUENCE [LARGE SCALE GENOMIC DNA]</scope>
    <source>
        <strain evidence="2 3">CBS 203.66</strain>
    </source>
</reference>
<feature type="domain" description="N-acetyltransferase" evidence="1">
    <location>
        <begin position="76"/>
        <end position="220"/>
    </location>
</feature>
<dbReference type="CDD" id="cd04301">
    <property type="entry name" value="NAT_SF"/>
    <property type="match status" value="1"/>
</dbReference>
<accession>A0A8T9BLV2</accession>
<gene>
    <name evidence="2" type="ORF">LARI1_G000583</name>
</gene>
<dbReference type="PANTHER" id="PTHR42791">
    <property type="entry name" value="GNAT FAMILY ACETYLTRANSFERASE"/>
    <property type="match status" value="1"/>
</dbReference>
<dbReference type="PANTHER" id="PTHR42791:SF1">
    <property type="entry name" value="N-ACETYLTRANSFERASE DOMAIN-CONTAINING PROTEIN"/>
    <property type="match status" value="1"/>
</dbReference>
<feature type="non-terminal residue" evidence="2">
    <location>
        <position position="1"/>
    </location>
</feature>
<sequence length="223" mass="24880">MATYMSPEGANASAREVPFAEAKKAAASLAECFSDDEVARYYLQVSDCARPLTAREAKLNLRIYECLTIAHCCSGLVISAGPCHDCVSLWLPPNSADWTWTTYWKSGLWLLWLRLGREGRTRFFGSWSTLEEGVTSIMGDRAAITWTLTDLGTRKSSRGQGYATKVMKYGLALADAQGQPTYVECFEYNVSFYENFGFQKRSTFSLDRAQAPVVLQTMVREPG</sequence>
<dbReference type="InterPro" id="IPR000182">
    <property type="entry name" value="GNAT_dom"/>
</dbReference>
<dbReference type="InterPro" id="IPR052523">
    <property type="entry name" value="Trichothecene_AcTrans"/>
</dbReference>
<dbReference type="Gene3D" id="3.40.630.30">
    <property type="match status" value="1"/>
</dbReference>
<dbReference type="Proteomes" id="UP000469559">
    <property type="component" value="Unassembled WGS sequence"/>
</dbReference>
<dbReference type="AlphaFoldDB" id="A0A8T9BLV2"/>
<evidence type="ECO:0000313" key="3">
    <source>
        <dbReference type="Proteomes" id="UP000469559"/>
    </source>
</evidence>
<dbReference type="InterPro" id="IPR016181">
    <property type="entry name" value="Acyl_CoA_acyltransferase"/>
</dbReference>
<dbReference type="EMBL" id="QGMF01000031">
    <property type="protein sequence ID" value="TVY20988.1"/>
    <property type="molecule type" value="Genomic_DNA"/>
</dbReference>
<evidence type="ECO:0000313" key="2">
    <source>
        <dbReference type="EMBL" id="TVY20988.1"/>
    </source>
</evidence>
<dbReference type="SUPFAM" id="SSF55729">
    <property type="entry name" value="Acyl-CoA N-acyltransferases (Nat)"/>
    <property type="match status" value="1"/>
</dbReference>
<evidence type="ECO:0000259" key="1">
    <source>
        <dbReference type="PROSITE" id="PS51186"/>
    </source>
</evidence>
<dbReference type="GO" id="GO:0016747">
    <property type="term" value="F:acyltransferase activity, transferring groups other than amino-acyl groups"/>
    <property type="evidence" value="ECO:0007669"/>
    <property type="project" value="InterPro"/>
</dbReference>
<comment type="caution">
    <text evidence="2">The sequence shown here is derived from an EMBL/GenBank/DDBJ whole genome shotgun (WGS) entry which is preliminary data.</text>
</comment>
<dbReference type="PROSITE" id="PS51186">
    <property type="entry name" value="GNAT"/>
    <property type="match status" value="1"/>
</dbReference>